<dbReference type="SUPFAM" id="SSF52540">
    <property type="entry name" value="P-loop containing nucleoside triphosphate hydrolases"/>
    <property type="match status" value="1"/>
</dbReference>
<protein>
    <submittedName>
        <fullName evidence="1">Cytidylate kinase-like family protein</fullName>
    </submittedName>
</protein>
<dbReference type="InterPro" id="IPR027417">
    <property type="entry name" value="P-loop_NTPase"/>
</dbReference>
<dbReference type="Gene3D" id="3.40.50.300">
    <property type="entry name" value="P-loop containing nucleotide triphosphate hydrolases"/>
    <property type="match status" value="1"/>
</dbReference>
<dbReference type="AlphaFoldDB" id="A0A1G6AV75"/>
<dbReference type="RefSeq" id="WP_090172728.1">
    <property type="nucleotide sequence ID" value="NZ_FMXR01000007.1"/>
</dbReference>
<organism evidence="1 2">
    <name type="scientific">Eubacterium oxidoreducens</name>
    <dbReference type="NCBI Taxonomy" id="1732"/>
    <lineage>
        <taxon>Bacteria</taxon>
        <taxon>Bacillati</taxon>
        <taxon>Bacillota</taxon>
        <taxon>Clostridia</taxon>
        <taxon>Eubacteriales</taxon>
        <taxon>Eubacteriaceae</taxon>
        <taxon>Eubacterium</taxon>
    </lineage>
</organism>
<keyword evidence="1" id="KW-0418">Kinase</keyword>
<dbReference type="Pfam" id="PF13189">
    <property type="entry name" value="Cytidylate_kin2"/>
    <property type="match status" value="1"/>
</dbReference>
<evidence type="ECO:0000313" key="2">
    <source>
        <dbReference type="Proteomes" id="UP000199228"/>
    </source>
</evidence>
<dbReference type="STRING" id="1732.SAMN02910417_00927"/>
<accession>A0A1G6AV75</accession>
<gene>
    <name evidence="1" type="ORF">SAMN02910417_00927</name>
</gene>
<dbReference type="Proteomes" id="UP000199228">
    <property type="component" value="Unassembled WGS sequence"/>
</dbReference>
<evidence type="ECO:0000313" key="1">
    <source>
        <dbReference type="EMBL" id="SDB12296.1"/>
    </source>
</evidence>
<dbReference type="GO" id="GO:0016301">
    <property type="term" value="F:kinase activity"/>
    <property type="evidence" value="ECO:0007669"/>
    <property type="project" value="UniProtKB-KW"/>
</dbReference>
<keyword evidence="2" id="KW-1185">Reference proteome</keyword>
<name>A0A1G6AV75_EUBOX</name>
<dbReference type="OrthoDB" id="9781180at2"/>
<dbReference type="EMBL" id="FMXR01000007">
    <property type="protein sequence ID" value="SDB12296.1"/>
    <property type="molecule type" value="Genomic_DNA"/>
</dbReference>
<reference evidence="1 2" key="1">
    <citation type="submission" date="2016-10" db="EMBL/GenBank/DDBJ databases">
        <authorList>
            <person name="de Groot N.N."/>
        </authorList>
    </citation>
    <scope>NUCLEOTIDE SEQUENCE [LARGE SCALE GENOMIC DNA]</scope>
    <source>
        <strain evidence="1 2">DSM 3217</strain>
    </source>
</reference>
<keyword evidence="1" id="KW-0808">Transferase</keyword>
<sequence length="208" mass="23871">MAKNKVICIGRQYGSDGRAIGKAVAEKLGIPYYDKELMEEAIKDTDLPKDILRKVDEKVPNSLFFEVFYEGKEKKYYGMNASEIVHAMQEKLILKKAQESSCVIIGRCADQILSDANEFPVDVLSIFICAPMEDRIKRVVKRESLDGKTASDLIRKTDKKRKNYYNYYTGKDWGKPSDYDVCINSSSRSREGTVNMICDLYEHIQEHQ</sequence>
<proteinExistence type="predicted"/>